<dbReference type="EMBL" id="AUWU02000007">
    <property type="protein sequence ID" value="KAH0571309.1"/>
    <property type="molecule type" value="Genomic_DNA"/>
</dbReference>
<dbReference type="EMBL" id="KI546073">
    <property type="protein sequence ID" value="EST46611.1"/>
    <property type="molecule type" value="Genomic_DNA"/>
</dbReference>
<evidence type="ECO:0000256" key="1">
    <source>
        <dbReference type="SAM" id="MobiDB-lite"/>
    </source>
</evidence>
<dbReference type="PROSITE" id="PS51257">
    <property type="entry name" value="PROKAR_LIPOPROTEIN"/>
    <property type="match status" value="1"/>
</dbReference>
<evidence type="ECO:0000313" key="2">
    <source>
        <dbReference type="EMBL" id="EST46611.1"/>
    </source>
</evidence>
<reference evidence="2 3" key="1">
    <citation type="journal article" date="2014" name="PLoS Genet.">
        <title>The Genome of Spironucleus salmonicida Highlights a Fish Pathogen Adapted to Fluctuating Environments.</title>
        <authorList>
            <person name="Xu F."/>
            <person name="Jerlstrom-Hultqvist J."/>
            <person name="Einarsson E."/>
            <person name="Astvaldsson A."/>
            <person name="Svard S.G."/>
            <person name="Andersson J.O."/>
        </authorList>
    </citation>
    <scope>NUCLEOTIDE SEQUENCE</scope>
    <source>
        <strain evidence="3">ATCC 50377</strain>
    </source>
</reference>
<sequence length="117" mass="13169">MRNDIKNPFDYEQGNIKLNKQSSQLATSSLSCIIPLVTGLSQKSIEFSRSFKMQMNMISYSIISLLENEDSLDQLVESPKVLLKNPFQSSLNIQHGNVSTYQDSDDSFGLLSENTDQ</sequence>
<proteinExistence type="predicted"/>
<keyword evidence="4" id="KW-1185">Reference proteome</keyword>
<protein>
    <submittedName>
        <fullName evidence="2">Uncharacterized protein</fullName>
    </submittedName>
</protein>
<feature type="region of interest" description="Disordered" evidence="1">
    <location>
        <begin position="98"/>
        <end position="117"/>
    </location>
</feature>
<evidence type="ECO:0000313" key="4">
    <source>
        <dbReference type="Proteomes" id="UP000018208"/>
    </source>
</evidence>
<dbReference type="VEuPathDB" id="GiardiaDB:SS50377_27610"/>
<dbReference type="Proteomes" id="UP000018208">
    <property type="component" value="Unassembled WGS sequence"/>
</dbReference>
<accession>V6LSD1</accession>
<organism evidence="2">
    <name type="scientific">Spironucleus salmonicida</name>
    <dbReference type="NCBI Taxonomy" id="348837"/>
    <lineage>
        <taxon>Eukaryota</taxon>
        <taxon>Metamonada</taxon>
        <taxon>Diplomonadida</taxon>
        <taxon>Hexamitidae</taxon>
        <taxon>Hexamitinae</taxon>
        <taxon>Spironucleus</taxon>
    </lineage>
</organism>
<gene>
    <name evidence="2" type="ORF">SS50377_13416</name>
    <name evidence="3" type="ORF">SS50377_27610</name>
</gene>
<reference evidence="3" key="2">
    <citation type="submission" date="2020-12" db="EMBL/GenBank/DDBJ databases">
        <title>New Spironucleus salmonicida genome in near-complete chromosomes.</title>
        <authorList>
            <person name="Xu F."/>
            <person name="Kurt Z."/>
            <person name="Jimenez-Gonzalez A."/>
            <person name="Astvaldsson A."/>
            <person name="Andersson J.O."/>
            <person name="Svard S.G."/>
        </authorList>
    </citation>
    <scope>NUCLEOTIDE SEQUENCE</scope>
    <source>
        <strain evidence="3">ATCC 50377</strain>
    </source>
</reference>
<name>V6LSD1_9EUKA</name>
<evidence type="ECO:0000313" key="3">
    <source>
        <dbReference type="EMBL" id="KAH0571309.1"/>
    </source>
</evidence>
<dbReference type="AlphaFoldDB" id="V6LSD1"/>